<organism evidence="3">
    <name type="scientific">Granulicella tundricola (strain ATCC BAA-1859 / DSM 23138 / MP5ACTX9)</name>
    <dbReference type="NCBI Taxonomy" id="1198114"/>
    <lineage>
        <taxon>Bacteria</taxon>
        <taxon>Pseudomonadati</taxon>
        <taxon>Acidobacteriota</taxon>
        <taxon>Terriglobia</taxon>
        <taxon>Terriglobales</taxon>
        <taxon>Acidobacteriaceae</taxon>
        <taxon>Granulicella</taxon>
    </lineage>
</organism>
<dbReference type="Proteomes" id="UP000000343">
    <property type="component" value="Chromosome"/>
</dbReference>
<gene>
    <name evidence="2" type="ordered locus">AciX9_2506</name>
</gene>
<dbReference type="AlphaFoldDB" id="E8WVK9"/>
<accession>E8WVK9</accession>
<dbReference type="PaxDb" id="1198114-AciX9_2506"/>
<proteinExistence type="predicted"/>
<dbReference type="HOGENOM" id="CLU_1501469_0_0_0"/>
<keyword evidence="3" id="KW-1185">Reference proteome</keyword>
<name>E8WVK9_GRATM</name>
<evidence type="ECO:0000313" key="2">
    <source>
        <dbReference type="EMBL" id="ADW69538.1"/>
    </source>
</evidence>
<evidence type="ECO:0000313" key="3">
    <source>
        <dbReference type="Proteomes" id="UP000000343"/>
    </source>
</evidence>
<sequence length="179" mass="20379">MRSATSDEARRYCNQDGGPRKVASDGCSVFFDVPEEHSFFLKSPTDYRTLAFLCQRLVNGVYGGNFPGGLVWLHMWNVGADYLMPLGWRIVEDMRRANGDQRPLDVAPAQIFREDETLDVQLFLMTAFGNGWPGCFVPAIGDFIVEFRSSHRLFFYCEKEATVKRLCMELKAFEPQVAT</sequence>
<reference evidence="3" key="1">
    <citation type="submission" date="2011-01" db="EMBL/GenBank/DDBJ databases">
        <title>Complete sequence of chromosome of Acidobacterium sp. MP5ACTX9.</title>
        <authorList>
            <consortium name="US DOE Joint Genome Institute"/>
            <person name="Lucas S."/>
            <person name="Copeland A."/>
            <person name="Lapidus A."/>
            <person name="Cheng J.-F."/>
            <person name="Goodwin L."/>
            <person name="Pitluck S."/>
            <person name="Teshima H."/>
            <person name="Detter J.C."/>
            <person name="Han C."/>
            <person name="Tapia R."/>
            <person name="Land M."/>
            <person name="Hauser L."/>
            <person name="Kyrpides N."/>
            <person name="Ivanova N."/>
            <person name="Ovchinnikova G."/>
            <person name="Pagani I."/>
            <person name="Rawat S.R."/>
            <person name="Mannisto M."/>
            <person name="Haggblom M.M."/>
            <person name="Woyke T."/>
        </authorList>
    </citation>
    <scope>NUCLEOTIDE SEQUENCE [LARGE SCALE GENOMIC DNA]</scope>
    <source>
        <strain evidence="3">MP5ACTX9</strain>
    </source>
</reference>
<dbReference type="KEGG" id="acm:AciX9_2506"/>
<protein>
    <submittedName>
        <fullName evidence="2">Uncharacterized protein</fullName>
    </submittedName>
</protein>
<dbReference type="EMBL" id="CP002480">
    <property type="protein sequence ID" value="ADW69538.1"/>
    <property type="molecule type" value="Genomic_DNA"/>
</dbReference>
<feature type="region of interest" description="Disordered" evidence="1">
    <location>
        <begin position="1"/>
        <end position="20"/>
    </location>
</feature>
<evidence type="ECO:0000256" key="1">
    <source>
        <dbReference type="SAM" id="MobiDB-lite"/>
    </source>
</evidence>